<accession>A0A183D1B6</accession>
<evidence type="ECO:0000313" key="5">
    <source>
        <dbReference type="WBParaSite" id="GPUH_0000251201-mRNA-1"/>
    </source>
</evidence>
<evidence type="ECO:0000256" key="2">
    <source>
        <dbReference type="ARBA" id="ARBA00023157"/>
    </source>
</evidence>
<proteinExistence type="predicted"/>
<keyword evidence="3" id="KW-0393">Immunoglobulin domain</keyword>
<name>A0A183D1B6_9BILA</name>
<dbReference type="SUPFAM" id="SSF48726">
    <property type="entry name" value="Immunoglobulin"/>
    <property type="match status" value="2"/>
</dbReference>
<dbReference type="InterPro" id="IPR013783">
    <property type="entry name" value="Ig-like_fold"/>
</dbReference>
<dbReference type="PANTHER" id="PTHR12231:SF253">
    <property type="entry name" value="DPR-INTERACTING PROTEIN ETA, ISOFORM B-RELATED"/>
    <property type="match status" value="1"/>
</dbReference>
<keyword evidence="2" id="KW-1015">Disulfide bond</keyword>
<dbReference type="GO" id="GO:0043005">
    <property type="term" value="C:neuron projection"/>
    <property type="evidence" value="ECO:0007669"/>
    <property type="project" value="TreeGrafter"/>
</dbReference>
<feature type="domain" description="Ig-like" evidence="4">
    <location>
        <begin position="72"/>
        <end position="108"/>
    </location>
</feature>
<evidence type="ECO:0000256" key="1">
    <source>
        <dbReference type="ARBA" id="ARBA00022737"/>
    </source>
</evidence>
<dbReference type="Gene3D" id="2.60.40.10">
    <property type="entry name" value="Immunoglobulins"/>
    <property type="match status" value="2"/>
</dbReference>
<dbReference type="AlphaFoldDB" id="A0A183D1B6"/>
<protein>
    <submittedName>
        <fullName evidence="5">Ig-like domain-containing protein</fullName>
    </submittedName>
</protein>
<dbReference type="PANTHER" id="PTHR12231">
    <property type="entry name" value="CTX-RELATED TYPE I TRANSMEMBRANE PROTEIN"/>
    <property type="match status" value="1"/>
</dbReference>
<dbReference type="WBParaSite" id="GPUH_0000251201-mRNA-1">
    <property type="protein sequence ID" value="GPUH_0000251201-mRNA-1"/>
    <property type="gene ID" value="GPUH_0000251201"/>
</dbReference>
<reference evidence="5" key="1">
    <citation type="submission" date="2016-06" db="UniProtKB">
        <authorList>
            <consortium name="WormBaseParasite"/>
        </authorList>
    </citation>
    <scope>IDENTIFICATION</scope>
</reference>
<dbReference type="InterPro" id="IPR051170">
    <property type="entry name" value="Neural/epithelial_adhesion"/>
</dbReference>
<organism evidence="5">
    <name type="scientific">Gongylonema pulchrum</name>
    <dbReference type="NCBI Taxonomy" id="637853"/>
    <lineage>
        <taxon>Eukaryota</taxon>
        <taxon>Metazoa</taxon>
        <taxon>Ecdysozoa</taxon>
        <taxon>Nematoda</taxon>
        <taxon>Chromadorea</taxon>
        <taxon>Rhabditida</taxon>
        <taxon>Spirurina</taxon>
        <taxon>Spiruromorpha</taxon>
        <taxon>Spiruroidea</taxon>
        <taxon>Gongylonematidae</taxon>
        <taxon>Gongylonema</taxon>
    </lineage>
</organism>
<evidence type="ECO:0000256" key="3">
    <source>
        <dbReference type="ARBA" id="ARBA00023319"/>
    </source>
</evidence>
<evidence type="ECO:0000259" key="4">
    <source>
        <dbReference type="PROSITE" id="PS50835"/>
    </source>
</evidence>
<sequence length="155" mass="17439">LKCGARGFPPPDIIWTLNGILISNAKKGYFVAEDGTLFVEKAEHQARLIFKCTAKNSAGSDEKEYTVKTISPPVVTKKGFKTINATEGDPSLLLCEIEGDIPEIYWYKYAAYFSESSEYTVLFTRGRSPSELLIHEERFKYSGHQTNTLYQLAEV</sequence>
<keyword evidence="1" id="KW-0677">Repeat</keyword>
<dbReference type="InterPro" id="IPR007110">
    <property type="entry name" value="Ig-like_dom"/>
</dbReference>
<dbReference type="InterPro" id="IPR013098">
    <property type="entry name" value="Ig_I-set"/>
</dbReference>
<dbReference type="Pfam" id="PF07679">
    <property type="entry name" value="I-set"/>
    <property type="match status" value="1"/>
</dbReference>
<dbReference type="PROSITE" id="PS50835">
    <property type="entry name" value="IG_LIKE"/>
    <property type="match status" value="2"/>
</dbReference>
<dbReference type="InterPro" id="IPR036179">
    <property type="entry name" value="Ig-like_dom_sf"/>
</dbReference>
<feature type="domain" description="Ig-like" evidence="4">
    <location>
        <begin position="1"/>
        <end position="68"/>
    </location>
</feature>